<protein>
    <submittedName>
        <fullName evidence="2">Uncharacterized protein</fullName>
    </submittedName>
</protein>
<organism evidence="2 3">
    <name type="scientific">Myxococcus xanthus</name>
    <dbReference type="NCBI Taxonomy" id="34"/>
    <lineage>
        <taxon>Bacteria</taxon>
        <taxon>Pseudomonadati</taxon>
        <taxon>Myxococcota</taxon>
        <taxon>Myxococcia</taxon>
        <taxon>Myxococcales</taxon>
        <taxon>Cystobacterineae</taxon>
        <taxon>Myxococcaceae</taxon>
        <taxon>Myxococcus</taxon>
    </lineage>
</organism>
<evidence type="ECO:0000313" key="3">
    <source>
        <dbReference type="Proteomes" id="UP000320179"/>
    </source>
</evidence>
<dbReference type="EMBL" id="CP017174">
    <property type="protein sequence ID" value="QDE66236.1"/>
    <property type="molecule type" value="Genomic_DNA"/>
</dbReference>
<keyword evidence="1" id="KW-0472">Membrane</keyword>
<sequence length="201" mass="21765">MPTSSVAFHFIAVTGFGGCVPWLLLEAQVLGGRRGQVDLAVAVAAGGLALLSGHALVSLWFARPLTVLRARAEVGTYLQVLVAVGVLGLLGLHLLTSAEPRPALGAFCLGLTTWLSALGFQWVPSLFVGREGFVDHLGRRTRFSELEWFRLRKQDGELPRTWLQAGRGDTLRLEVRLPTDEAERARGQLLQAGLAHRAPGR</sequence>
<feature type="transmembrane region" description="Helical" evidence="1">
    <location>
        <begin position="103"/>
        <end position="123"/>
    </location>
</feature>
<keyword evidence="1" id="KW-0812">Transmembrane</keyword>
<evidence type="ECO:0000256" key="1">
    <source>
        <dbReference type="SAM" id="Phobius"/>
    </source>
</evidence>
<accession>A0AAE6FVU3</accession>
<proteinExistence type="predicted"/>
<dbReference type="Proteomes" id="UP000320179">
    <property type="component" value="Chromosome"/>
</dbReference>
<gene>
    <name evidence="2" type="ORF">BHS09_04060</name>
</gene>
<keyword evidence="1" id="KW-1133">Transmembrane helix</keyword>
<evidence type="ECO:0000313" key="2">
    <source>
        <dbReference type="EMBL" id="QDE66236.1"/>
    </source>
</evidence>
<reference evidence="2 3" key="1">
    <citation type="journal article" date="2019" name="Science">
        <title>Social genes are selection hotspots in kin groups of a soil microbe.</title>
        <authorList>
            <person name="Wielgoss S."/>
            <person name="Wolfensberger R."/>
            <person name="Sun L."/>
            <person name="Fiegna F."/>
            <person name="Velicer G.J."/>
        </authorList>
    </citation>
    <scope>NUCLEOTIDE SEQUENCE [LARGE SCALE GENOMIC DNA]</scope>
    <source>
        <strain evidence="2 3">MC3.5.9c15</strain>
    </source>
</reference>
<name>A0AAE6FVU3_MYXXA</name>
<feature type="transmembrane region" description="Helical" evidence="1">
    <location>
        <begin position="37"/>
        <end position="62"/>
    </location>
</feature>
<feature type="transmembrane region" description="Helical" evidence="1">
    <location>
        <begin position="6"/>
        <end position="25"/>
    </location>
</feature>
<feature type="transmembrane region" description="Helical" evidence="1">
    <location>
        <begin position="74"/>
        <end position="96"/>
    </location>
</feature>
<dbReference type="AlphaFoldDB" id="A0AAE6FVU3"/>
<dbReference type="RefSeq" id="WP_140797223.1">
    <property type="nucleotide sequence ID" value="NZ_CP017169.1"/>
</dbReference>